<evidence type="ECO:0000256" key="5">
    <source>
        <dbReference type="ARBA" id="ARBA00022779"/>
    </source>
</evidence>
<name>A0A1M4X6Y7_9HYPH</name>
<dbReference type="GO" id="GO:0009425">
    <property type="term" value="C:bacterial-type flagellum basal body"/>
    <property type="evidence" value="ECO:0007669"/>
    <property type="project" value="UniProtKB-SubCell"/>
</dbReference>
<comment type="similarity">
    <text evidence="1 7">Belongs to the FliN/MopA/SpaO family.</text>
</comment>
<keyword evidence="4 7" id="KW-0145">Chemotaxis</keyword>
<evidence type="ECO:0000313" key="11">
    <source>
        <dbReference type="Proteomes" id="UP000184533"/>
    </source>
</evidence>
<evidence type="ECO:0000256" key="7">
    <source>
        <dbReference type="RuleBase" id="RU362074"/>
    </source>
</evidence>
<keyword evidence="10" id="KW-0282">Flagellum</keyword>
<dbReference type="InterPro" id="IPR012826">
    <property type="entry name" value="FliN"/>
</dbReference>
<dbReference type="GO" id="GO:0071973">
    <property type="term" value="P:bacterial-type flagellum-dependent cell motility"/>
    <property type="evidence" value="ECO:0007669"/>
    <property type="project" value="UniProtKB-UniRule"/>
</dbReference>
<accession>A0A1M4X6Y7</accession>
<proteinExistence type="inferred from homology"/>
<dbReference type="GO" id="GO:0005886">
    <property type="term" value="C:plasma membrane"/>
    <property type="evidence" value="ECO:0007669"/>
    <property type="project" value="UniProtKB-SubCell"/>
</dbReference>
<feature type="region of interest" description="Disordered" evidence="8">
    <location>
        <begin position="1"/>
        <end position="37"/>
    </location>
</feature>
<dbReference type="EMBL" id="FQVC01000003">
    <property type="protein sequence ID" value="SHE89226.1"/>
    <property type="molecule type" value="Genomic_DNA"/>
</dbReference>
<evidence type="ECO:0000256" key="6">
    <source>
        <dbReference type="ARBA" id="ARBA00023136"/>
    </source>
</evidence>
<organism evidence="10 11">
    <name type="scientific">Devosia limi DSM 17137</name>
    <dbReference type="NCBI Taxonomy" id="1121477"/>
    <lineage>
        <taxon>Bacteria</taxon>
        <taxon>Pseudomonadati</taxon>
        <taxon>Pseudomonadota</taxon>
        <taxon>Alphaproteobacteria</taxon>
        <taxon>Hyphomicrobiales</taxon>
        <taxon>Devosiaceae</taxon>
        <taxon>Devosia</taxon>
    </lineage>
</organism>
<evidence type="ECO:0000256" key="4">
    <source>
        <dbReference type="ARBA" id="ARBA00022500"/>
    </source>
</evidence>
<evidence type="ECO:0000256" key="1">
    <source>
        <dbReference type="ARBA" id="ARBA00009226"/>
    </source>
</evidence>
<dbReference type="PANTHER" id="PTHR43484:SF1">
    <property type="entry name" value="FLAGELLAR MOTOR SWITCH PROTEIN FLIN"/>
    <property type="match status" value="1"/>
</dbReference>
<feature type="domain" description="Flagellar motor switch protein FliN-like C-terminal" evidence="9">
    <location>
        <begin position="43"/>
        <end position="113"/>
    </location>
</feature>
<dbReference type="InterPro" id="IPR051469">
    <property type="entry name" value="FliN/MopA/SpaO"/>
</dbReference>
<dbReference type="InterPro" id="IPR001543">
    <property type="entry name" value="FliN-like_C"/>
</dbReference>
<dbReference type="Proteomes" id="UP000184533">
    <property type="component" value="Unassembled WGS sequence"/>
</dbReference>
<dbReference type="PRINTS" id="PR00956">
    <property type="entry name" value="FLGMOTORFLIN"/>
</dbReference>
<evidence type="ECO:0000259" key="9">
    <source>
        <dbReference type="Pfam" id="PF01052"/>
    </source>
</evidence>
<dbReference type="GO" id="GO:0003774">
    <property type="term" value="F:cytoskeletal motor activity"/>
    <property type="evidence" value="ECO:0007669"/>
    <property type="project" value="UniProtKB-UniRule"/>
</dbReference>
<comment type="function">
    <text evidence="7">FliN is one of three proteins (FliG, FliN, FliM) that form the rotor-mounted switch complex (C ring), located at the base of the basal body. This complex interacts with the CheY and CheZ chemotaxis proteins, in addition to contacting components of the motor that determine the direction of flagellar rotation.</text>
</comment>
<dbReference type="Gene3D" id="2.30.330.10">
    <property type="entry name" value="SpoA-like"/>
    <property type="match status" value="1"/>
</dbReference>
<keyword evidence="7" id="KW-0975">Bacterial flagellum</keyword>
<protein>
    <recommendedName>
        <fullName evidence="2 7">Flagellar motor switch protein FliN</fullName>
    </recommendedName>
</protein>
<dbReference type="InterPro" id="IPR001172">
    <property type="entry name" value="FliN_T3SS_HrcQb"/>
</dbReference>
<evidence type="ECO:0000313" key="10">
    <source>
        <dbReference type="EMBL" id="SHE89226.1"/>
    </source>
</evidence>
<keyword evidence="10" id="KW-0966">Cell projection</keyword>
<keyword evidence="10" id="KW-0969">Cilium</keyword>
<gene>
    <name evidence="10" type="ORF">SAMN02745223_01342</name>
</gene>
<dbReference type="NCBIfam" id="TIGR02480">
    <property type="entry name" value="fliN"/>
    <property type="match status" value="1"/>
</dbReference>
<dbReference type="SUPFAM" id="SSF101801">
    <property type="entry name" value="Surface presentation of antigens (SPOA)"/>
    <property type="match status" value="1"/>
</dbReference>
<evidence type="ECO:0000256" key="8">
    <source>
        <dbReference type="SAM" id="MobiDB-lite"/>
    </source>
</evidence>
<keyword evidence="5 7" id="KW-0283">Flagellar rotation</keyword>
<dbReference type="AlphaFoldDB" id="A0A1M4X6Y7"/>
<dbReference type="InterPro" id="IPR036429">
    <property type="entry name" value="SpoA-like_sf"/>
</dbReference>
<dbReference type="PANTHER" id="PTHR43484">
    <property type="match status" value="1"/>
</dbReference>
<dbReference type="GO" id="GO:0006935">
    <property type="term" value="P:chemotaxis"/>
    <property type="evidence" value="ECO:0007669"/>
    <property type="project" value="UniProtKB-KW"/>
</dbReference>
<dbReference type="Pfam" id="PF01052">
    <property type="entry name" value="FliMN_C"/>
    <property type="match status" value="1"/>
</dbReference>
<keyword evidence="6 7" id="KW-0472">Membrane</keyword>
<comment type="subcellular location">
    <subcellularLocation>
        <location evidence="7">Cell membrane</location>
        <topology evidence="7">Peripheral membrane protein</topology>
        <orientation evidence="7">Cytoplasmic side</orientation>
    </subcellularLocation>
    <subcellularLocation>
        <location evidence="7">Bacterial flagellum basal body</location>
    </subcellularLocation>
</comment>
<evidence type="ECO:0000256" key="3">
    <source>
        <dbReference type="ARBA" id="ARBA00022475"/>
    </source>
</evidence>
<sequence>MSPNTPNDDITAQEPISFEEMMPPGRPGDPEPFAEKSASDLEAVFDVPVRISVVLGRTKMPVSQLLRMDVGTVIELDRQVGEAVEIFINDRLVARGEIVLVESRLGVTMTEIIKPQ</sequence>
<reference evidence="10 11" key="1">
    <citation type="submission" date="2016-11" db="EMBL/GenBank/DDBJ databases">
        <authorList>
            <person name="Jaros S."/>
            <person name="Januszkiewicz K."/>
            <person name="Wedrychowicz H."/>
        </authorList>
    </citation>
    <scope>NUCLEOTIDE SEQUENCE [LARGE SCALE GENOMIC DNA]</scope>
    <source>
        <strain evidence="10 11">DSM 17137</strain>
    </source>
</reference>
<evidence type="ECO:0000256" key="2">
    <source>
        <dbReference type="ARBA" id="ARBA00021897"/>
    </source>
</evidence>
<feature type="compositionally biased region" description="Polar residues" evidence="8">
    <location>
        <begin position="1"/>
        <end position="10"/>
    </location>
</feature>
<keyword evidence="3 7" id="KW-1003">Cell membrane</keyword>